<name>G5JYF3_9STRE</name>
<dbReference type="Proteomes" id="UP000003573">
    <property type="component" value="Unassembled WGS sequence"/>
</dbReference>
<keyword evidence="4" id="KW-0732">Signal</keyword>
<dbReference type="GO" id="GO:0005987">
    <property type="term" value="P:sucrose catabolic process"/>
    <property type="evidence" value="ECO:0007669"/>
    <property type="project" value="TreeGrafter"/>
</dbReference>
<evidence type="ECO:0000256" key="2">
    <source>
        <dbReference type="ARBA" id="ARBA00022801"/>
    </source>
</evidence>
<dbReference type="STRING" id="764298.STRMA_0214"/>
<dbReference type="InterPro" id="IPR023296">
    <property type="entry name" value="Glyco_hydro_beta-prop_sf"/>
</dbReference>
<evidence type="ECO:0000256" key="3">
    <source>
        <dbReference type="ARBA" id="ARBA00023295"/>
    </source>
</evidence>
<evidence type="ECO:0000256" key="4">
    <source>
        <dbReference type="SAM" id="SignalP"/>
    </source>
</evidence>
<sequence length="579" mass="64533">MKTSRFNKTIAVAGAALLACTAFSTFKPFSRAETLTSDEHVQKAHLTTAHGWSNDLQTISWNEEGHYYDIYFLHSADGATNPFGHQGQDWYHTTTSDFVHYTEQSSALAAKGGDDKEGWASAWTGSIVTNTGNIEGVPKGAKVSFFTGLRKSDQKQNIYAAYSSDNGKTFKHVLNDGKPVADINSPHTVAGKHTDFRDSYVFYWNNKLIMYVAEGSDIGVYQSENGISWSKADNQDESKIRSSTFFRGRSWEGNAPVECPVIKTMKMPNGQTKQVLFFGAKDASKGETTGTYYTVGHLDSNGLFVAETDVKRLDQGSDYYGANFTGSDHIDHASASLISFGWVGNWNYSTNGVHSDQKATSPHARRLGSYSSARELKLQNNMTISQTFKIPEASLSNKKNYKGINKNNPKSEKGKEWVDRQDTNGNVYGLYDIPDQPANQYYNLTFSNSKGNYKGRIYFDIWQGADYVRFNYDPTNGLYNVKQTAEELKNGIDGQKGFDYYYNGLLGNGNGYLADSGLANQHKINIKVVTDKNSIEFLFPNGQSYTVARFNSSDKQDFKIFTEDPTNANQVDIEIADMH</sequence>
<dbReference type="OrthoDB" id="2208222at2"/>
<protein>
    <submittedName>
        <fullName evidence="6">Glycosyl hydrolase family 32 N-terminal domain protein</fullName>
    </submittedName>
</protein>
<comment type="caution">
    <text evidence="6">The sequence shown here is derived from an EMBL/GenBank/DDBJ whole genome shotgun (WGS) entry which is preliminary data.</text>
</comment>
<dbReference type="SUPFAM" id="SSF75005">
    <property type="entry name" value="Arabinanase/levansucrase/invertase"/>
    <property type="match status" value="1"/>
</dbReference>
<proteinExistence type="inferred from homology"/>
<dbReference type="EMBL" id="AEUW02000001">
    <property type="protein sequence ID" value="EHJ52156.1"/>
    <property type="molecule type" value="Genomic_DNA"/>
</dbReference>
<dbReference type="GO" id="GO:0004575">
    <property type="term" value="F:sucrose alpha-glucosidase activity"/>
    <property type="evidence" value="ECO:0007669"/>
    <property type="project" value="TreeGrafter"/>
</dbReference>
<dbReference type="AlphaFoldDB" id="G5JYF3"/>
<reference evidence="6 7" key="1">
    <citation type="journal article" date="2014" name="Int. J. Syst. Evol. Microbiol.">
        <title>Phylogenomics and the dynamic genome evolution of the genus Streptococcus.</title>
        <authorList>
            <consortium name="The Broad Institute Genome Sequencing Platform"/>
            <person name="Richards V.P."/>
            <person name="Palmer S.R."/>
            <person name="Pavinski Bitar P.D."/>
            <person name="Qin X."/>
            <person name="Weinstock G.M."/>
            <person name="Highlander S.K."/>
            <person name="Town C.D."/>
            <person name="Burne R.A."/>
            <person name="Stanhope M.J."/>
        </authorList>
    </citation>
    <scope>NUCLEOTIDE SEQUENCE [LARGE SCALE GENOMIC DNA]</scope>
    <source>
        <strain evidence="6 7">NCTC 11558</strain>
    </source>
</reference>
<keyword evidence="7" id="KW-1185">Reference proteome</keyword>
<dbReference type="Pfam" id="PF00251">
    <property type="entry name" value="Glyco_hydro_32N"/>
    <property type="match status" value="1"/>
</dbReference>
<accession>G5JYF3</accession>
<evidence type="ECO:0000256" key="1">
    <source>
        <dbReference type="ARBA" id="ARBA00009902"/>
    </source>
</evidence>
<organism evidence="6 7">
    <name type="scientific">Streptococcus macacae NCTC 11558</name>
    <dbReference type="NCBI Taxonomy" id="764298"/>
    <lineage>
        <taxon>Bacteria</taxon>
        <taxon>Bacillati</taxon>
        <taxon>Bacillota</taxon>
        <taxon>Bacilli</taxon>
        <taxon>Lactobacillales</taxon>
        <taxon>Streptococcaceae</taxon>
        <taxon>Streptococcus</taxon>
    </lineage>
</organism>
<keyword evidence="2 6" id="KW-0378">Hydrolase</keyword>
<dbReference type="PROSITE" id="PS51257">
    <property type="entry name" value="PROKAR_LIPOPROTEIN"/>
    <property type="match status" value="1"/>
</dbReference>
<dbReference type="Gene3D" id="2.115.10.20">
    <property type="entry name" value="Glycosyl hydrolase domain, family 43"/>
    <property type="match status" value="1"/>
</dbReference>
<gene>
    <name evidence="6" type="ORF">STRMA_0214</name>
</gene>
<feature type="signal peptide" evidence="4">
    <location>
        <begin position="1"/>
        <end position="24"/>
    </location>
</feature>
<keyword evidence="3" id="KW-0326">Glycosidase</keyword>
<feature type="domain" description="Glycosyl hydrolase family 32 N-terminal" evidence="5">
    <location>
        <begin position="45"/>
        <end position="380"/>
    </location>
</feature>
<evidence type="ECO:0000313" key="6">
    <source>
        <dbReference type="EMBL" id="EHJ52156.1"/>
    </source>
</evidence>
<dbReference type="PANTHER" id="PTHR42800:SF1">
    <property type="entry name" value="EXOINULINASE INUD (AFU_ORTHOLOGUE AFUA_5G00480)"/>
    <property type="match status" value="1"/>
</dbReference>
<dbReference type="InterPro" id="IPR013148">
    <property type="entry name" value="Glyco_hydro_32_N"/>
</dbReference>
<evidence type="ECO:0000313" key="7">
    <source>
        <dbReference type="Proteomes" id="UP000003573"/>
    </source>
</evidence>
<dbReference type="eggNOG" id="COG1621">
    <property type="taxonomic scope" value="Bacteria"/>
</dbReference>
<dbReference type="PANTHER" id="PTHR42800">
    <property type="entry name" value="EXOINULINASE INUD (AFU_ORTHOLOGUE AFUA_5G00480)"/>
    <property type="match status" value="1"/>
</dbReference>
<dbReference type="GO" id="GO:0005737">
    <property type="term" value="C:cytoplasm"/>
    <property type="evidence" value="ECO:0007669"/>
    <property type="project" value="TreeGrafter"/>
</dbReference>
<evidence type="ECO:0000259" key="5">
    <source>
        <dbReference type="Pfam" id="PF00251"/>
    </source>
</evidence>
<dbReference type="InterPro" id="IPR001362">
    <property type="entry name" value="Glyco_hydro_32"/>
</dbReference>
<comment type="similarity">
    <text evidence="1">Belongs to the glycosyl hydrolase 32 family.</text>
</comment>
<dbReference type="RefSeq" id="WP_003079886.1">
    <property type="nucleotide sequence ID" value="NZ_AEUW02000001.1"/>
</dbReference>
<dbReference type="SMART" id="SM00640">
    <property type="entry name" value="Glyco_32"/>
    <property type="match status" value="1"/>
</dbReference>
<feature type="chain" id="PRO_5038944204" evidence="4">
    <location>
        <begin position="25"/>
        <end position="579"/>
    </location>
</feature>